<dbReference type="Proteomes" id="UP000799437">
    <property type="component" value="Unassembled WGS sequence"/>
</dbReference>
<dbReference type="GeneID" id="54490673"/>
<dbReference type="AlphaFoldDB" id="A0A6A6VVQ5"/>
<proteinExistence type="predicted"/>
<dbReference type="EMBL" id="ML996579">
    <property type="protein sequence ID" value="KAF2754662.1"/>
    <property type="molecule type" value="Genomic_DNA"/>
</dbReference>
<organism evidence="1 2">
    <name type="scientific">Pseudovirgaria hyperparasitica</name>
    <dbReference type="NCBI Taxonomy" id="470096"/>
    <lineage>
        <taxon>Eukaryota</taxon>
        <taxon>Fungi</taxon>
        <taxon>Dikarya</taxon>
        <taxon>Ascomycota</taxon>
        <taxon>Pezizomycotina</taxon>
        <taxon>Dothideomycetes</taxon>
        <taxon>Dothideomycetes incertae sedis</taxon>
        <taxon>Acrospermales</taxon>
        <taxon>Acrospermaceae</taxon>
        <taxon>Pseudovirgaria</taxon>
    </lineage>
</organism>
<evidence type="ECO:0000313" key="1">
    <source>
        <dbReference type="EMBL" id="KAF2754662.1"/>
    </source>
</evidence>
<dbReference type="RefSeq" id="XP_033597113.1">
    <property type="nucleotide sequence ID" value="XM_033749619.1"/>
</dbReference>
<protein>
    <submittedName>
        <fullName evidence="1">Uncharacterized protein</fullName>
    </submittedName>
</protein>
<evidence type="ECO:0000313" key="2">
    <source>
        <dbReference type="Proteomes" id="UP000799437"/>
    </source>
</evidence>
<keyword evidence="2" id="KW-1185">Reference proteome</keyword>
<gene>
    <name evidence="1" type="ORF">EJ05DRAFT_540750</name>
</gene>
<accession>A0A6A6VVQ5</accession>
<sequence length="190" mass="21331">MRRFPFRLVYHHTAWDTYGEHGGAVSERYFGCLDSSPEADHVRWMHNGCFEGLLVTMVMHWMHVLSLVCGWRLAFCLGRASFYCCFVRAGCYFVSRSVRRMVAAGWWCGLACWLAGNDGSGPGDLSALEEERRGEGTEANACMHTWDGEPLSICGVHEGGMPQPYRTEKAPSLSLIKPQGCLDQWDNDGQ</sequence>
<reference evidence="1" key="1">
    <citation type="journal article" date="2020" name="Stud. Mycol.">
        <title>101 Dothideomycetes genomes: a test case for predicting lifestyles and emergence of pathogens.</title>
        <authorList>
            <person name="Haridas S."/>
            <person name="Albert R."/>
            <person name="Binder M."/>
            <person name="Bloem J."/>
            <person name="Labutti K."/>
            <person name="Salamov A."/>
            <person name="Andreopoulos B."/>
            <person name="Baker S."/>
            <person name="Barry K."/>
            <person name="Bills G."/>
            <person name="Bluhm B."/>
            <person name="Cannon C."/>
            <person name="Castanera R."/>
            <person name="Culley D."/>
            <person name="Daum C."/>
            <person name="Ezra D."/>
            <person name="Gonzalez J."/>
            <person name="Henrissat B."/>
            <person name="Kuo A."/>
            <person name="Liang C."/>
            <person name="Lipzen A."/>
            <person name="Lutzoni F."/>
            <person name="Magnuson J."/>
            <person name="Mondo S."/>
            <person name="Nolan M."/>
            <person name="Ohm R."/>
            <person name="Pangilinan J."/>
            <person name="Park H.-J."/>
            <person name="Ramirez L."/>
            <person name="Alfaro M."/>
            <person name="Sun H."/>
            <person name="Tritt A."/>
            <person name="Yoshinaga Y."/>
            <person name="Zwiers L.-H."/>
            <person name="Turgeon B."/>
            <person name="Goodwin S."/>
            <person name="Spatafora J."/>
            <person name="Crous P."/>
            <person name="Grigoriev I."/>
        </authorList>
    </citation>
    <scope>NUCLEOTIDE SEQUENCE</scope>
    <source>
        <strain evidence="1">CBS 121739</strain>
    </source>
</reference>
<name>A0A6A6VVQ5_9PEZI</name>